<feature type="compositionally biased region" description="Polar residues" evidence="6">
    <location>
        <begin position="775"/>
        <end position="786"/>
    </location>
</feature>
<dbReference type="EMBL" id="MCFH01000013">
    <property type="protein sequence ID" value="ORX53308.1"/>
    <property type="molecule type" value="Genomic_DNA"/>
</dbReference>
<dbReference type="Proteomes" id="UP000193719">
    <property type="component" value="Unassembled WGS sequence"/>
</dbReference>
<dbReference type="AlphaFoldDB" id="A0A1Y1VD24"/>
<dbReference type="GO" id="GO:0007155">
    <property type="term" value="P:cell adhesion"/>
    <property type="evidence" value="ECO:0007669"/>
    <property type="project" value="InterPro"/>
</dbReference>
<evidence type="ECO:0000256" key="4">
    <source>
        <dbReference type="ARBA" id="ARBA00023203"/>
    </source>
</evidence>
<feature type="compositionally biased region" description="Low complexity" evidence="6">
    <location>
        <begin position="751"/>
        <end position="774"/>
    </location>
</feature>
<evidence type="ECO:0000256" key="1">
    <source>
        <dbReference type="ARBA" id="ARBA00004496"/>
    </source>
</evidence>
<keyword evidence="4" id="KW-0009">Actin-binding</keyword>
<reference evidence="7 8" key="1">
    <citation type="submission" date="2016-08" db="EMBL/GenBank/DDBJ databases">
        <title>Genomes of anaerobic fungi encode conserved fungal cellulosomes for biomass hydrolysis.</title>
        <authorList>
            <consortium name="DOE Joint Genome Institute"/>
            <person name="Haitjema C.H."/>
            <person name="Gilmore S.P."/>
            <person name="Henske J.K."/>
            <person name="Solomon K.V."/>
            <person name="De Groot R."/>
            <person name="Kuo A."/>
            <person name="Mondo S.J."/>
            <person name="Salamov A.A."/>
            <person name="Labutti K."/>
            <person name="Zhao Z."/>
            <person name="Chiniquy J."/>
            <person name="Barry K."/>
            <person name="Brewer H.M."/>
            <person name="Purvine S.O."/>
            <person name="Wright A.T."/>
            <person name="Boxma B."/>
            <person name="Van Alen T."/>
            <person name="Hackstein J.H."/>
            <person name="Baker S.E."/>
            <person name="Grigoriev I.V."/>
            <person name="O'Malley M.A."/>
        </authorList>
    </citation>
    <scope>NUCLEOTIDE SEQUENCE [LARGE SCALE GENOMIC DNA]</scope>
    <source>
        <strain evidence="8">finn</strain>
    </source>
</reference>
<keyword evidence="8" id="KW-1185">Reference proteome</keyword>
<keyword evidence="3" id="KW-0963">Cytoplasm</keyword>
<organism evidence="7 8">
    <name type="scientific">Piromyces finnis</name>
    <dbReference type="NCBI Taxonomy" id="1754191"/>
    <lineage>
        <taxon>Eukaryota</taxon>
        <taxon>Fungi</taxon>
        <taxon>Fungi incertae sedis</taxon>
        <taxon>Chytridiomycota</taxon>
        <taxon>Chytridiomycota incertae sedis</taxon>
        <taxon>Neocallimastigomycetes</taxon>
        <taxon>Neocallimastigales</taxon>
        <taxon>Neocallimastigaceae</taxon>
        <taxon>Piromyces</taxon>
    </lineage>
</organism>
<proteinExistence type="inferred from homology"/>
<keyword evidence="5" id="KW-0175">Coiled coil</keyword>
<protein>
    <submittedName>
        <fullName evidence="7">Vinculin/alpha-catenin</fullName>
    </submittedName>
</protein>
<reference evidence="7 8" key="2">
    <citation type="submission" date="2016-08" db="EMBL/GenBank/DDBJ databases">
        <title>Pervasive Adenine N6-methylation of Active Genes in Fungi.</title>
        <authorList>
            <consortium name="DOE Joint Genome Institute"/>
            <person name="Mondo S.J."/>
            <person name="Dannebaum R.O."/>
            <person name="Kuo R.C."/>
            <person name="Labutti K."/>
            <person name="Haridas S."/>
            <person name="Kuo A."/>
            <person name="Salamov A."/>
            <person name="Ahrendt S.R."/>
            <person name="Lipzen A."/>
            <person name="Sullivan W."/>
            <person name="Andreopoulos W.B."/>
            <person name="Clum A."/>
            <person name="Lindquist E."/>
            <person name="Daum C."/>
            <person name="Ramamoorthy G.K."/>
            <person name="Gryganskyi A."/>
            <person name="Culley D."/>
            <person name="Magnuson J.K."/>
            <person name="James T.Y."/>
            <person name="O'Malley M.A."/>
            <person name="Stajich J.E."/>
            <person name="Spatafora J.W."/>
            <person name="Visel A."/>
            <person name="Grigoriev I.V."/>
        </authorList>
    </citation>
    <scope>NUCLEOTIDE SEQUENCE [LARGE SCALE GENOMIC DNA]</scope>
    <source>
        <strain evidence="8">finn</strain>
    </source>
</reference>
<feature type="region of interest" description="Disordered" evidence="6">
    <location>
        <begin position="751"/>
        <end position="786"/>
    </location>
</feature>
<evidence type="ECO:0000256" key="3">
    <source>
        <dbReference type="ARBA" id="ARBA00022490"/>
    </source>
</evidence>
<feature type="coiled-coil region" evidence="5">
    <location>
        <begin position="428"/>
        <end position="455"/>
    </location>
</feature>
<comment type="caution">
    <text evidence="7">The sequence shown here is derived from an EMBL/GenBank/DDBJ whole genome shotgun (WGS) entry which is preliminary data.</text>
</comment>
<evidence type="ECO:0000313" key="7">
    <source>
        <dbReference type="EMBL" id="ORX53308.1"/>
    </source>
</evidence>
<dbReference type="InterPro" id="IPR017997">
    <property type="entry name" value="Vinculin"/>
</dbReference>
<comment type="similarity">
    <text evidence="2">Belongs to the vinculin/alpha-catenin family.</text>
</comment>
<dbReference type="GO" id="GO:0051015">
    <property type="term" value="F:actin filament binding"/>
    <property type="evidence" value="ECO:0007669"/>
    <property type="project" value="InterPro"/>
</dbReference>
<dbReference type="Pfam" id="PF01044">
    <property type="entry name" value="Vinculin"/>
    <property type="match status" value="1"/>
</dbReference>
<dbReference type="OrthoDB" id="29742at2759"/>
<feature type="region of interest" description="Disordered" evidence="6">
    <location>
        <begin position="986"/>
        <end position="1089"/>
    </location>
</feature>
<feature type="compositionally biased region" description="Polar residues" evidence="6">
    <location>
        <begin position="1061"/>
        <end position="1073"/>
    </location>
</feature>
<feature type="coiled-coil region" evidence="5">
    <location>
        <begin position="619"/>
        <end position="646"/>
    </location>
</feature>
<dbReference type="InterPro" id="IPR036723">
    <property type="entry name" value="Alpha-catenin/vinculin-like_sf"/>
</dbReference>
<comment type="subcellular location">
    <subcellularLocation>
        <location evidence="1">Cytoplasm</location>
    </subcellularLocation>
</comment>
<dbReference type="PANTHER" id="PTHR46180">
    <property type="entry name" value="VINCULIN"/>
    <property type="match status" value="1"/>
</dbReference>
<dbReference type="Gene3D" id="1.20.120.230">
    <property type="entry name" value="Alpha-catenin/vinculin-like"/>
    <property type="match status" value="3"/>
</dbReference>
<gene>
    <name evidence="7" type="ORF">BCR36DRAFT_323453</name>
</gene>
<feature type="compositionally biased region" description="Basic and acidic residues" evidence="6">
    <location>
        <begin position="991"/>
        <end position="1019"/>
    </location>
</feature>
<dbReference type="STRING" id="1754191.A0A1Y1VD24"/>
<sequence length="1089" mass="124720">MNTITKKRILSPIVEVISELIILNEEVTENDSDFPDITNFANAVSKQIKQVVNVCYTYMNSLKEDEELQKSMPIGCEEVLGASELLIHSAELLKENSKSKEGRDNLVESIQNILSGITKVLDIYDEAEIRKIKTICKHIHELIDDSNQEKSVQESIGTLRQLSQCSMALATQIKNRIPELLSEQSQLHLRISIETISKITPLLLNSYKAMLKDSKSGNVLSSKDLICNILQNTCNDVDNIVSDTSTKTIETSKGGAITQKLEEVQNQQFIFQQFYSKKQYKEAFDILKKYLSSYNIVLDYIYDHLPSIYDSYQKQNINSTIGLLKRKEVDFKALMNNCEKSNYPYSLRNQLSAELEYRTEYLLYIKEQFNKSVISSIVTISEEIANHKDENSILGVYVQHTKTGDLGNINLQQYHEQQVSYFIDSQNKMNQLKKYQEIEKELNNSNDEIKQSMLDKVEGVNDCVINALNIYKNEFVFILKRVVNLLSTDNLQIHKDVILRKINTIDQFYPLIIKIGNAVNNNKDETNVNLFYDNVINTWEYLVNDVKSYIINQEGVFSMKDLLDSSSLNINGHIKALCRKDDHNIDDFSTEYKSILATVNQLVDISKNECNNTEDLSYRDKLKKSIKEIKNEMKYISKNVNNHEIKDSTRETFEKLNEALSAEDTSILISDMTFADLSQAPLQQREELGRLKFIDIKSHLTQLKEKVETLDQIIRINHRYSISRELPPTPPAAMKKSDKADYLHHLSPLSLNNSKNGGLNSPLSPLSQRPLLSPATPTRPNLRSQQNFTTNSAVGNTSFNAGNQSFYYQSPLADKNAIIQPMNKEDAIKNPIRAVACDLKMAASKWNHKDNLIIDKADIIAQKLDELSYYNQVIRSNPSAKKMLIRTAQDMMNHCTSILNYAKEICETCTDKRLKLQLLNTVERIHTIGQQLKVVVAVKSGSRFDMDGDKQLVTCASNLVEAVKSLLSDSEAACLRSNFMQQKLEEEEEEKEKKRKEADINQHEQNKLNKEQEIKEAIQHQRQQHHQQEEEKTEIQYSQEQQQQEEEDTNASLHEVIEASPSISTKENNISLSKSEDFILPQDIYDNIS</sequence>
<dbReference type="CDD" id="cd22541">
    <property type="entry name" value="SP5_N"/>
    <property type="match status" value="1"/>
</dbReference>
<dbReference type="GO" id="GO:0005737">
    <property type="term" value="C:cytoplasm"/>
    <property type="evidence" value="ECO:0007669"/>
    <property type="project" value="UniProtKB-SubCell"/>
</dbReference>
<evidence type="ECO:0000256" key="2">
    <source>
        <dbReference type="ARBA" id="ARBA00008376"/>
    </source>
</evidence>
<dbReference type="SUPFAM" id="SSF47220">
    <property type="entry name" value="alpha-catenin/vinculin-like"/>
    <property type="match status" value="2"/>
</dbReference>
<evidence type="ECO:0000256" key="5">
    <source>
        <dbReference type="SAM" id="Coils"/>
    </source>
</evidence>
<dbReference type="InterPro" id="IPR006077">
    <property type="entry name" value="Vinculin/catenin"/>
</dbReference>
<name>A0A1Y1VD24_9FUNG</name>
<evidence type="ECO:0000313" key="8">
    <source>
        <dbReference type="Proteomes" id="UP000193719"/>
    </source>
</evidence>
<evidence type="ECO:0000256" key="6">
    <source>
        <dbReference type="SAM" id="MobiDB-lite"/>
    </source>
</evidence>
<accession>A0A1Y1VD24</accession>